<proteinExistence type="predicted"/>
<keyword evidence="1 3" id="KW-0378">Hydrolase</keyword>
<keyword evidence="4" id="KW-1185">Reference proteome</keyword>
<dbReference type="InterPro" id="IPR016986">
    <property type="entry name" value="UCP031982_abhydr"/>
</dbReference>
<keyword evidence="2" id="KW-0472">Membrane</keyword>
<evidence type="ECO:0000313" key="3">
    <source>
        <dbReference type="EMBL" id="SJZ59079.1"/>
    </source>
</evidence>
<dbReference type="STRING" id="225324.SAMN02745126_01753"/>
<sequence>MWLPDRLETSSLSDQLAARKAHGSQDLPTCAYEAELPCVPCVSVHWVIGAWAIGERTKLKNRQSDTLRMLVFCVVFGLLAVTASVASAANVGFETIQVSNGTEPPLRGGVWYPTDAPATEHSLGLFTQTVAVGAPVSGHDLPLVVLSHGGGASYQAHYDTALALAQAGFVVAAIDHAGDTYNDQSQVLRLWRRPAQLRRLVSYMVEEWPGHGAVNAGRVGAFGFSNGGFTVLVAAGGVPDLDRTAPYCQAHPDHDLCQALKQGGADPHLGADVPAGAWIADPRIKAIVVAAPAFGFAFSPDGLKNVRIPVQLWRAAEDHHQPDAWYDEAVRRALPRPPEYHLVAGANHYSFLPPCAPRLASRAPGLCTDPPGFDRAAFHRTFNAEVVRFFQTALH</sequence>
<name>A0A1T4LWF9_9HYPH</name>
<dbReference type="InterPro" id="IPR050261">
    <property type="entry name" value="FrsA_esterase"/>
</dbReference>
<dbReference type="InterPro" id="IPR029058">
    <property type="entry name" value="AB_hydrolase_fold"/>
</dbReference>
<dbReference type="AlphaFoldDB" id="A0A1T4LWF9"/>
<gene>
    <name evidence="3" type="ORF">SAMN02745126_01753</name>
</gene>
<evidence type="ECO:0000256" key="1">
    <source>
        <dbReference type="ARBA" id="ARBA00022801"/>
    </source>
</evidence>
<feature type="transmembrane region" description="Helical" evidence="2">
    <location>
        <begin position="66"/>
        <end position="89"/>
    </location>
</feature>
<dbReference type="PANTHER" id="PTHR22946">
    <property type="entry name" value="DIENELACTONE HYDROLASE DOMAIN-CONTAINING PROTEIN-RELATED"/>
    <property type="match status" value="1"/>
</dbReference>
<evidence type="ECO:0000256" key="2">
    <source>
        <dbReference type="SAM" id="Phobius"/>
    </source>
</evidence>
<accession>A0A1T4LWF9</accession>
<dbReference type="Proteomes" id="UP000190092">
    <property type="component" value="Unassembled WGS sequence"/>
</dbReference>
<dbReference type="Gene3D" id="3.40.50.1820">
    <property type="entry name" value="alpha/beta hydrolase"/>
    <property type="match status" value="1"/>
</dbReference>
<reference evidence="4" key="1">
    <citation type="submission" date="2017-02" db="EMBL/GenBank/DDBJ databases">
        <authorList>
            <person name="Varghese N."/>
            <person name="Submissions S."/>
        </authorList>
    </citation>
    <scope>NUCLEOTIDE SEQUENCE [LARGE SCALE GENOMIC DNA]</scope>
    <source>
        <strain evidence="4">ATCC 27094</strain>
    </source>
</reference>
<dbReference type="GO" id="GO:0052689">
    <property type="term" value="F:carboxylic ester hydrolase activity"/>
    <property type="evidence" value="ECO:0007669"/>
    <property type="project" value="UniProtKB-ARBA"/>
</dbReference>
<organism evidence="3 4">
    <name type="scientific">Enhydrobacter aerosaccus</name>
    <dbReference type="NCBI Taxonomy" id="225324"/>
    <lineage>
        <taxon>Bacteria</taxon>
        <taxon>Pseudomonadati</taxon>
        <taxon>Pseudomonadota</taxon>
        <taxon>Alphaproteobacteria</taxon>
        <taxon>Hyphomicrobiales</taxon>
        <taxon>Enhydrobacter</taxon>
    </lineage>
</organism>
<protein>
    <submittedName>
        <fullName evidence="3">Predicted dienelactone hydrolase</fullName>
    </submittedName>
</protein>
<keyword evidence="2" id="KW-0812">Transmembrane</keyword>
<evidence type="ECO:0000313" key="4">
    <source>
        <dbReference type="Proteomes" id="UP000190092"/>
    </source>
</evidence>
<dbReference type="PIRSF" id="PIRSF031982">
    <property type="entry name" value="UCP031982_abhydr"/>
    <property type="match status" value="1"/>
</dbReference>
<dbReference type="Pfam" id="PF03403">
    <property type="entry name" value="PAF-AH_p_II"/>
    <property type="match status" value="1"/>
</dbReference>
<dbReference type="PANTHER" id="PTHR22946:SF9">
    <property type="entry name" value="POLYKETIDE TRANSFERASE AF380"/>
    <property type="match status" value="1"/>
</dbReference>
<dbReference type="EMBL" id="FUWJ01000001">
    <property type="protein sequence ID" value="SJZ59079.1"/>
    <property type="molecule type" value="Genomic_DNA"/>
</dbReference>
<keyword evidence="2" id="KW-1133">Transmembrane helix</keyword>
<dbReference type="SUPFAM" id="SSF53474">
    <property type="entry name" value="alpha/beta-Hydrolases"/>
    <property type="match status" value="1"/>
</dbReference>